<keyword evidence="1" id="KW-0812">Transmembrane</keyword>
<proteinExistence type="predicted"/>
<organism evidence="2 3">
    <name type="scientific">Leptospira vanthielii serovar Holland str. Waz Holland = ATCC 700522</name>
    <dbReference type="NCBI Taxonomy" id="1218591"/>
    <lineage>
        <taxon>Bacteria</taxon>
        <taxon>Pseudomonadati</taxon>
        <taxon>Spirochaetota</taxon>
        <taxon>Spirochaetia</taxon>
        <taxon>Leptospirales</taxon>
        <taxon>Leptospiraceae</taxon>
        <taxon>Leptospira</taxon>
    </lineage>
</organism>
<dbReference type="AlphaFoldDB" id="N1WCG4"/>
<evidence type="ECO:0000313" key="3">
    <source>
        <dbReference type="Proteomes" id="UP000012227"/>
    </source>
</evidence>
<evidence type="ECO:0000256" key="1">
    <source>
        <dbReference type="SAM" id="Phobius"/>
    </source>
</evidence>
<feature type="transmembrane region" description="Helical" evidence="1">
    <location>
        <begin position="294"/>
        <end position="315"/>
    </location>
</feature>
<feature type="transmembrane region" description="Helical" evidence="1">
    <location>
        <begin position="200"/>
        <end position="221"/>
    </location>
</feature>
<comment type="caution">
    <text evidence="2">The sequence shown here is derived from an EMBL/GenBank/DDBJ whole genome shotgun (WGS) entry which is preliminary data.</text>
</comment>
<accession>N1WCG4</accession>
<feature type="transmembrane region" description="Helical" evidence="1">
    <location>
        <begin position="6"/>
        <end position="27"/>
    </location>
</feature>
<reference evidence="2 3" key="1">
    <citation type="submission" date="2013-03" db="EMBL/GenBank/DDBJ databases">
        <authorList>
            <person name="Harkins D.M."/>
            <person name="Durkin A.S."/>
            <person name="Brinkac L.M."/>
            <person name="Haft D.H."/>
            <person name="Selengut J.D."/>
            <person name="Sanka R."/>
            <person name="DePew J."/>
            <person name="Purushe J."/>
            <person name="Galloway R.L."/>
            <person name="Vinetz J.M."/>
            <person name="Sutton G.G."/>
            <person name="Nierman W.C."/>
            <person name="Fouts D.E."/>
        </authorList>
    </citation>
    <scope>NUCLEOTIDE SEQUENCE [LARGE SCALE GENOMIC DNA]</scope>
    <source>
        <strain evidence="2 3">Waz Holland</strain>
    </source>
</reference>
<gene>
    <name evidence="2" type="ORF">LEP1GSC199_0635</name>
</gene>
<keyword evidence="1" id="KW-0472">Membrane</keyword>
<sequence>MNYKRILNWTVSIIGFIASVTTIYLYFFSSSNLSKLEFNYNGYERLTNLTDIKEPELAGIYYFNNIKIRHLWKVTVTIINTSDKTIVGEGNQKNIINDNLTFYLPKSYKLLKVEKIYSDLPLTHFFKSRNFVLEFSQWRKNERIVLSFYVETPTPEIDRRLFLETEKRQLLDGDIVYNNSENKPKPYYFSEFLPSIFRKFFYIIAIAFLLVIIILISFYIISAPISYQKRRLWKKENIHKFKEFLNIKFKSNDSLKEKFQKNPNELPKPFWKEFDGEKYPKLTVELSTDTATELVIMMLIFFAINFSLIVITSDLSQSFYRNW</sequence>
<protein>
    <submittedName>
        <fullName evidence="2">Uncharacterized protein</fullName>
    </submittedName>
</protein>
<dbReference type="Proteomes" id="UP000012227">
    <property type="component" value="Unassembled WGS sequence"/>
</dbReference>
<evidence type="ECO:0000313" key="2">
    <source>
        <dbReference type="EMBL" id="EMY71105.1"/>
    </source>
</evidence>
<dbReference type="RefSeq" id="WP_002977971.1">
    <property type="nucleotide sequence ID" value="NZ_AOGY02000022.1"/>
</dbReference>
<name>N1WCG4_9LEPT</name>
<dbReference type="EMBL" id="AOGY02000022">
    <property type="protein sequence ID" value="EMY71105.1"/>
    <property type="molecule type" value="Genomic_DNA"/>
</dbReference>
<keyword evidence="1" id="KW-1133">Transmembrane helix</keyword>